<keyword evidence="12" id="KW-0496">Mitochondrion</keyword>
<protein>
    <recommendedName>
        <fullName evidence="5">NADH dehydrogenase [ubiquinone] 1 beta subcomplex subunit 9</fullName>
    </recommendedName>
    <alternativeName>
        <fullName evidence="14">Complex I-B22</fullName>
    </alternativeName>
    <alternativeName>
        <fullName evidence="15">NADH-ubiquinone oxidoreductase B22 subunit</fullName>
    </alternativeName>
</protein>
<comment type="subcellular location">
    <subcellularLocation>
        <location evidence="2">Mitochondrion inner membrane</location>
        <topology evidence="2">Peripheral membrane protein</topology>
        <orientation evidence="2">Matrix side</orientation>
    </subcellularLocation>
</comment>
<evidence type="ECO:0000256" key="3">
    <source>
        <dbReference type="ARBA" id="ARBA00009508"/>
    </source>
</evidence>
<proteinExistence type="inferred from homology"/>
<evidence type="ECO:0000256" key="11">
    <source>
        <dbReference type="ARBA" id="ARBA00022990"/>
    </source>
</evidence>
<evidence type="ECO:0000256" key="13">
    <source>
        <dbReference type="ARBA" id="ARBA00023136"/>
    </source>
</evidence>
<keyword evidence="11" id="KW-0007">Acetylation</keyword>
<comment type="subunit">
    <text evidence="4">Mammalian complex I is composed of 45 different subunits.</text>
</comment>
<dbReference type="GO" id="GO:0005743">
    <property type="term" value="C:mitochondrial inner membrane"/>
    <property type="evidence" value="ECO:0007669"/>
    <property type="project" value="UniProtKB-SubCell"/>
</dbReference>
<dbReference type="Pfam" id="PF05347">
    <property type="entry name" value="Complex1_LYR"/>
    <property type="match status" value="1"/>
</dbReference>
<evidence type="ECO:0000256" key="9">
    <source>
        <dbReference type="ARBA" id="ARBA00022792"/>
    </source>
</evidence>
<dbReference type="GO" id="GO:0006120">
    <property type="term" value="P:mitochondrial electron transport, NADH to ubiquinone"/>
    <property type="evidence" value="ECO:0007669"/>
    <property type="project" value="InterPro"/>
</dbReference>
<dbReference type="EMBL" id="JAODUO010000216">
    <property type="protein sequence ID" value="KAK2186005.1"/>
    <property type="molecule type" value="Genomic_DNA"/>
</dbReference>
<accession>A0AAD9UE56</accession>
<evidence type="ECO:0000256" key="12">
    <source>
        <dbReference type="ARBA" id="ARBA00023128"/>
    </source>
</evidence>
<evidence type="ECO:0000256" key="6">
    <source>
        <dbReference type="ARBA" id="ARBA00022448"/>
    </source>
</evidence>
<comment type="similarity">
    <text evidence="3">Belongs to the complex I LYR family.</text>
</comment>
<feature type="domain" description="Complex 1 LYR protein" evidence="16">
    <location>
        <begin position="14"/>
        <end position="70"/>
    </location>
</feature>
<dbReference type="InterPro" id="IPR008011">
    <property type="entry name" value="Complex1_LYR_dom"/>
</dbReference>
<evidence type="ECO:0000259" key="16">
    <source>
        <dbReference type="Pfam" id="PF05347"/>
    </source>
</evidence>
<keyword evidence="9" id="KW-0999">Mitochondrion inner membrane</keyword>
<dbReference type="PANTHER" id="PTHR12868:SF0">
    <property type="entry name" value="NADH DEHYDROGENASE [UBIQUINONE] 1 BETA SUBCOMPLEX SUBUNIT 9"/>
    <property type="match status" value="1"/>
</dbReference>
<evidence type="ECO:0000256" key="2">
    <source>
        <dbReference type="ARBA" id="ARBA00004443"/>
    </source>
</evidence>
<name>A0AAD9UE56_RIDPI</name>
<evidence type="ECO:0000256" key="1">
    <source>
        <dbReference type="ARBA" id="ARBA00002920"/>
    </source>
</evidence>
<gene>
    <name evidence="17" type="ORF">NP493_215g07037</name>
</gene>
<dbReference type="PANTHER" id="PTHR12868">
    <property type="entry name" value="NADH-UBIQUINONE OXIDOREDUCTASE B22 SUBUNIT"/>
    <property type="match status" value="1"/>
</dbReference>
<evidence type="ECO:0000313" key="18">
    <source>
        <dbReference type="Proteomes" id="UP001209878"/>
    </source>
</evidence>
<evidence type="ECO:0000256" key="14">
    <source>
        <dbReference type="ARBA" id="ARBA00030192"/>
    </source>
</evidence>
<keyword evidence="10" id="KW-0249">Electron transport</keyword>
<reference evidence="17" key="1">
    <citation type="journal article" date="2023" name="Mol. Biol. Evol.">
        <title>Third-Generation Sequencing Reveals the Adaptive Role of the Epigenome in Three Deep-Sea Polychaetes.</title>
        <authorList>
            <person name="Perez M."/>
            <person name="Aroh O."/>
            <person name="Sun Y."/>
            <person name="Lan Y."/>
            <person name="Juniper S.K."/>
            <person name="Young C.R."/>
            <person name="Angers B."/>
            <person name="Qian P.Y."/>
        </authorList>
    </citation>
    <scope>NUCLEOTIDE SEQUENCE</scope>
    <source>
        <strain evidence="17">R07B-5</strain>
    </source>
</reference>
<evidence type="ECO:0000313" key="17">
    <source>
        <dbReference type="EMBL" id="KAK2186005.1"/>
    </source>
</evidence>
<keyword evidence="6" id="KW-0813">Transport</keyword>
<organism evidence="17 18">
    <name type="scientific">Ridgeia piscesae</name>
    <name type="common">Tubeworm</name>
    <dbReference type="NCBI Taxonomy" id="27915"/>
    <lineage>
        <taxon>Eukaryota</taxon>
        <taxon>Metazoa</taxon>
        <taxon>Spiralia</taxon>
        <taxon>Lophotrochozoa</taxon>
        <taxon>Annelida</taxon>
        <taxon>Polychaeta</taxon>
        <taxon>Sedentaria</taxon>
        <taxon>Canalipalpata</taxon>
        <taxon>Sabellida</taxon>
        <taxon>Siboglinidae</taxon>
        <taxon>Ridgeia</taxon>
    </lineage>
</organism>
<sequence>MSYLQTNVISHASRVKRLYKEALRQLQSYYVYRHTYRYQAVLMRARFDEHTSEIDMVKAKKLVLDGEKELFLKQHPQRIRFANSVGGVSFGREVLQPDWTLDMWHPLERQQYPEYFARREQRKKEYIKRWEDKYGTDAAEASH</sequence>
<keyword evidence="13" id="KW-0472">Membrane</keyword>
<evidence type="ECO:0000256" key="15">
    <source>
        <dbReference type="ARBA" id="ARBA00032528"/>
    </source>
</evidence>
<keyword evidence="8" id="KW-0679">Respiratory chain</keyword>
<evidence type="ECO:0000256" key="7">
    <source>
        <dbReference type="ARBA" id="ARBA00022553"/>
    </source>
</evidence>
<dbReference type="Proteomes" id="UP001209878">
    <property type="component" value="Unassembled WGS sequence"/>
</dbReference>
<evidence type="ECO:0000256" key="4">
    <source>
        <dbReference type="ARBA" id="ARBA00011790"/>
    </source>
</evidence>
<keyword evidence="7" id="KW-0597">Phosphoprotein</keyword>
<dbReference type="AlphaFoldDB" id="A0AAD9UE56"/>
<dbReference type="CDD" id="cd20263">
    <property type="entry name" value="Complex1_LYR_NDUFB9_LYRM3"/>
    <property type="match status" value="1"/>
</dbReference>
<dbReference type="InterPro" id="IPR033034">
    <property type="entry name" value="NDUFB9"/>
</dbReference>
<evidence type="ECO:0000256" key="10">
    <source>
        <dbReference type="ARBA" id="ARBA00022982"/>
    </source>
</evidence>
<comment type="caution">
    <text evidence="17">The sequence shown here is derived from an EMBL/GenBank/DDBJ whole genome shotgun (WGS) entry which is preliminary data.</text>
</comment>
<comment type="function">
    <text evidence="1">Accessory subunit of the mitochondrial membrane respiratory chain NADH dehydrogenase (Complex I), that is believed to be not involved in catalysis. Complex I functions in the transfer of electrons from NADH to the respiratory chain. The immediate electron acceptor for the enzyme is believed to be ubiquinone.</text>
</comment>
<evidence type="ECO:0000256" key="5">
    <source>
        <dbReference type="ARBA" id="ARBA00018684"/>
    </source>
</evidence>
<keyword evidence="18" id="KW-1185">Reference proteome</keyword>
<evidence type="ECO:0000256" key="8">
    <source>
        <dbReference type="ARBA" id="ARBA00022660"/>
    </source>
</evidence>
<dbReference type="InterPro" id="IPR045292">
    <property type="entry name" value="Complex1_LYR_NDUFB9_LYRM3"/>
</dbReference>